<dbReference type="EMBL" id="OOIL02000603">
    <property type="protein sequence ID" value="VFQ67430.1"/>
    <property type="molecule type" value="Genomic_DNA"/>
</dbReference>
<sequence length="148" mass="16558">MLLTSRAVVLATTAMAVSGTVVLLACRLQIRFMPPLSEIRQTPGGAGKTPPSTHFPRSCISSSDKKKERSQKKRVHFAKDVVEPSENNQEYRRLHCNNFQKSTFASHISWSNSALKKSGKSQQIPPNRMAIYASALKERGLNQLTHFY</sequence>
<dbReference type="PROSITE" id="PS51257">
    <property type="entry name" value="PROKAR_LIPOPROTEIN"/>
    <property type="match status" value="1"/>
</dbReference>
<accession>A0A484KPZ9</accession>
<evidence type="ECO:0000256" key="1">
    <source>
        <dbReference type="SAM" id="MobiDB-lite"/>
    </source>
</evidence>
<dbReference type="AlphaFoldDB" id="A0A484KPZ9"/>
<proteinExistence type="predicted"/>
<evidence type="ECO:0000313" key="2">
    <source>
        <dbReference type="EMBL" id="VFQ67430.1"/>
    </source>
</evidence>
<evidence type="ECO:0000313" key="3">
    <source>
        <dbReference type="Proteomes" id="UP000595140"/>
    </source>
</evidence>
<name>A0A484KPZ9_9ASTE</name>
<gene>
    <name evidence="2" type="ORF">CCAM_LOCUS9206</name>
</gene>
<dbReference type="OrthoDB" id="695890at2759"/>
<feature type="region of interest" description="Disordered" evidence="1">
    <location>
        <begin position="38"/>
        <end position="77"/>
    </location>
</feature>
<organism evidence="2 3">
    <name type="scientific">Cuscuta campestris</name>
    <dbReference type="NCBI Taxonomy" id="132261"/>
    <lineage>
        <taxon>Eukaryota</taxon>
        <taxon>Viridiplantae</taxon>
        <taxon>Streptophyta</taxon>
        <taxon>Embryophyta</taxon>
        <taxon>Tracheophyta</taxon>
        <taxon>Spermatophyta</taxon>
        <taxon>Magnoliopsida</taxon>
        <taxon>eudicotyledons</taxon>
        <taxon>Gunneridae</taxon>
        <taxon>Pentapetalae</taxon>
        <taxon>asterids</taxon>
        <taxon>lamiids</taxon>
        <taxon>Solanales</taxon>
        <taxon>Convolvulaceae</taxon>
        <taxon>Cuscuteae</taxon>
        <taxon>Cuscuta</taxon>
        <taxon>Cuscuta subgen. Grammica</taxon>
        <taxon>Cuscuta sect. Cleistogrammica</taxon>
    </lineage>
</organism>
<dbReference type="Proteomes" id="UP000595140">
    <property type="component" value="Unassembled WGS sequence"/>
</dbReference>
<dbReference type="PANTHER" id="PTHR33564">
    <property type="entry name" value="TRANSMEMBRANE PROTEIN"/>
    <property type="match status" value="1"/>
</dbReference>
<reference evidence="2 3" key="1">
    <citation type="submission" date="2018-04" db="EMBL/GenBank/DDBJ databases">
        <authorList>
            <person name="Vogel A."/>
        </authorList>
    </citation>
    <scope>NUCLEOTIDE SEQUENCE [LARGE SCALE GENOMIC DNA]</scope>
</reference>
<dbReference type="PANTHER" id="PTHR33564:SF11">
    <property type="entry name" value="OS06G0604600 PROTEIN"/>
    <property type="match status" value="1"/>
</dbReference>
<keyword evidence="3" id="KW-1185">Reference proteome</keyword>
<protein>
    <submittedName>
        <fullName evidence="2">Uncharacterized protein</fullName>
    </submittedName>
</protein>